<accession>A0A838B8X4</accession>
<keyword evidence="2" id="KW-1185">Reference proteome</keyword>
<comment type="caution">
    <text evidence="1">The sequence shown here is derived from an EMBL/GenBank/DDBJ whole genome shotgun (WGS) entry which is preliminary data.</text>
</comment>
<reference evidence="1 2" key="1">
    <citation type="submission" date="2020-07" db="EMBL/GenBank/DDBJ databases">
        <title>Definition of the novel symbiovar canariense within Mesorhizobium novociceri, a new species of genus Mesorhizobium nodulating Cicer canariense in the Caldera de Taburiente National Park (La Palma, Canary Islands).</title>
        <authorList>
            <person name="Leon-Barrios M."/>
            <person name="Perez-Yepez J."/>
            <person name="Flores-Felix J.D."/>
            <person name="Ramirez-Baena M.H."/>
            <person name="Pulido-Suarez L."/>
            <person name="Igual J.M."/>
            <person name="Velazquez E."/>
            <person name="Peix A."/>
        </authorList>
    </citation>
    <scope>NUCLEOTIDE SEQUENCE [LARGE SCALE GENOMIC DNA]</scope>
    <source>
        <strain evidence="1 2">CCANP35</strain>
    </source>
</reference>
<evidence type="ECO:0000313" key="1">
    <source>
        <dbReference type="EMBL" id="MBA1142421.1"/>
    </source>
</evidence>
<dbReference type="Proteomes" id="UP000558284">
    <property type="component" value="Unassembled WGS sequence"/>
</dbReference>
<dbReference type="EMBL" id="JACDTY010000009">
    <property type="protein sequence ID" value="MBA1142421.1"/>
    <property type="molecule type" value="Genomic_DNA"/>
</dbReference>
<organism evidence="1 2">
    <name type="scientific">Mesorhizobium neociceri</name>
    <dbReference type="NCBI Taxonomy" id="1307853"/>
    <lineage>
        <taxon>Bacteria</taxon>
        <taxon>Pseudomonadati</taxon>
        <taxon>Pseudomonadota</taxon>
        <taxon>Alphaproteobacteria</taxon>
        <taxon>Hyphomicrobiales</taxon>
        <taxon>Phyllobacteriaceae</taxon>
        <taxon>Mesorhizobium</taxon>
    </lineage>
</organism>
<evidence type="ECO:0000313" key="2">
    <source>
        <dbReference type="Proteomes" id="UP000558284"/>
    </source>
</evidence>
<proteinExistence type="predicted"/>
<dbReference type="RefSeq" id="WP_181059226.1">
    <property type="nucleotide sequence ID" value="NZ_JACDTY010000009.1"/>
</dbReference>
<protein>
    <submittedName>
        <fullName evidence="1">Nodulation protein NolU</fullName>
    </submittedName>
</protein>
<dbReference type="AlphaFoldDB" id="A0A838B8X4"/>
<name>A0A838B8X4_9HYPH</name>
<gene>
    <name evidence="1" type="ORF">H0241_19455</name>
</gene>
<sequence length="209" mass="22434">MPISTQTSGRDQSQFHPVCLSDLAALAHPTRLAARLDPALSAATLVQLQKRPRLQLRLAQLLLDDKTHSNGSGWEPDLLGGHDPRRAALLAGSIWHARSLLKLVSKHDLTALIEHIGADVHAFGVRHLAHAIASSLIADPEALARHIEHDGHACLGAWLNSSPALQRSRVLLRLPVGTAAENPAPEHSKASGQLLSLVVAHFETENPAI</sequence>